<dbReference type="InterPro" id="IPR003594">
    <property type="entry name" value="HATPase_dom"/>
</dbReference>
<dbReference type="InterPro" id="IPR036890">
    <property type="entry name" value="HATPase_C_sf"/>
</dbReference>
<keyword evidence="1" id="KW-0597">Phosphoprotein</keyword>
<dbReference type="SMART" id="SM00388">
    <property type="entry name" value="HisKA"/>
    <property type="match status" value="1"/>
</dbReference>
<keyword evidence="2 8" id="KW-0808">Transferase</keyword>
<dbReference type="PROSITE" id="PS50109">
    <property type="entry name" value="HIS_KIN"/>
    <property type="match status" value="1"/>
</dbReference>
<evidence type="ECO:0000256" key="1">
    <source>
        <dbReference type="ARBA" id="ARBA00022553"/>
    </source>
</evidence>
<dbReference type="InterPro" id="IPR036097">
    <property type="entry name" value="HisK_dim/P_sf"/>
</dbReference>
<dbReference type="Gene3D" id="1.10.287.130">
    <property type="match status" value="1"/>
</dbReference>
<dbReference type="InterPro" id="IPR004358">
    <property type="entry name" value="Sig_transdc_His_kin-like_C"/>
</dbReference>
<evidence type="ECO:0000256" key="3">
    <source>
        <dbReference type="ARBA" id="ARBA00022741"/>
    </source>
</evidence>
<evidence type="ECO:0000313" key="8">
    <source>
        <dbReference type="EMBL" id="QEA04292.1"/>
    </source>
</evidence>
<dbReference type="EMBL" id="MN079082">
    <property type="protein sequence ID" value="QEA04292.1"/>
    <property type="molecule type" value="Genomic_DNA"/>
</dbReference>
<keyword evidence="3" id="KW-0547">Nucleotide-binding</keyword>
<evidence type="ECO:0000256" key="6">
    <source>
        <dbReference type="ARBA" id="ARBA00023012"/>
    </source>
</evidence>
<protein>
    <submittedName>
        <fullName evidence="8">Tetrathionate sensor histidine kinase TtrS</fullName>
        <ecNumber evidence="8">2.7.13.3</ecNumber>
    </submittedName>
</protein>
<reference evidence="8" key="1">
    <citation type="submission" date="2019-06" db="EMBL/GenBank/DDBJ databases">
        <authorList>
            <person name="Murdoch R.W."/>
            <person name="Fathepure B."/>
        </authorList>
    </citation>
    <scope>NUCLEOTIDE SEQUENCE</scope>
</reference>
<dbReference type="Gene3D" id="3.30.565.10">
    <property type="entry name" value="Histidine kinase-like ATPase, C-terminal domain"/>
    <property type="match status" value="1"/>
</dbReference>
<keyword evidence="5" id="KW-0067">ATP-binding</keyword>
<evidence type="ECO:0000259" key="7">
    <source>
        <dbReference type="PROSITE" id="PS50109"/>
    </source>
</evidence>
<sequence>MATFRLLLGAMLLAVTAAAAAEPLNVGVLAYRGEGRALERWTPTMDYLHEALPGQRFEIRPFDLEGMTRALADGNLDFLLTQPGQYGMLAPRYRLTRLATLRPADRSSARHATGSVLLVRAGSHYRDPRALEGRPVAAVHPRAFGGFLLLRAALARRGIDAREAYDLHFLGYPVDRLLLRLQQGEVEAAIVPACLLERMDAEDLLERTDFRALMVHDTDGDCLTSTALYPAWSFAALPGTSEALNSAVARALLRMPAADGDRWGAPVSQARVERLLDELSLHPLHPPLSEQIATWVADNRTLVMLAAVFALLGLLHHCWLQALARRRAHQLRATHARLQSRERELAAAQRASLVGEMATELAHELNQPLAAIRNYAEGCLVRLRRDDPAHPLLPILRRIDDQAERGAAVVARTRASLRRETPPNQPVRLGPLIRHALALHEHPLRRRDVTVSVDVRPPELTACAEPRALEQVLGNLVTNAVEAYATTGCGGPLWIEAGAVDDAAVVRVRDAAGGFPAAHLDEPFVGFRSTRPEGLGMGLLICRRLMIAQGGTIALANRDGGAEITLRLPLETDDDACAGHSPG</sequence>
<dbReference type="AlphaFoldDB" id="A0A5B8RA72"/>
<keyword evidence="4 8" id="KW-0418">Kinase</keyword>
<dbReference type="CDD" id="cd00082">
    <property type="entry name" value="HisKA"/>
    <property type="match status" value="1"/>
</dbReference>
<dbReference type="Pfam" id="PF02518">
    <property type="entry name" value="HATPase_c"/>
    <property type="match status" value="1"/>
</dbReference>
<accession>A0A5B8RA72</accession>
<dbReference type="InterPro" id="IPR005467">
    <property type="entry name" value="His_kinase_dom"/>
</dbReference>
<dbReference type="EC" id="2.7.13.3" evidence="8"/>
<dbReference type="GO" id="GO:0005524">
    <property type="term" value="F:ATP binding"/>
    <property type="evidence" value="ECO:0007669"/>
    <property type="project" value="UniProtKB-KW"/>
</dbReference>
<feature type="domain" description="Histidine kinase" evidence="7">
    <location>
        <begin position="360"/>
        <end position="572"/>
    </location>
</feature>
<dbReference type="GO" id="GO:0000155">
    <property type="term" value="F:phosphorelay sensor kinase activity"/>
    <property type="evidence" value="ECO:0007669"/>
    <property type="project" value="InterPro"/>
</dbReference>
<proteinExistence type="predicted"/>
<organism evidence="8">
    <name type="scientific">uncultured organism</name>
    <dbReference type="NCBI Taxonomy" id="155900"/>
    <lineage>
        <taxon>unclassified sequences</taxon>
        <taxon>environmental samples</taxon>
    </lineage>
</organism>
<name>A0A5B8RA72_9ZZZZ</name>
<evidence type="ECO:0000256" key="2">
    <source>
        <dbReference type="ARBA" id="ARBA00022679"/>
    </source>
</evidence>
<dbReference type="Gene3D" id="3.40.190.10">
    <property type="entry name" value="Periplasmic binding protein-like II"/>
    <property type="match status" value="2"/>
</dbReference>
<dbReference type="SUPFAM" id="SSF55874">
    <property type="entry name" value="ATPase domain of HSP90 chaperone/DNA topoisomerase II/histidine kinase"/>
    <property type="match status" value="1"/>
</dbReference>
<evidence type="ECO:0000256" key="4">
    <source>
        <dbReference type="ARBA" id="ARBA00022777"/>
    </source>
</evidence>
<dbReference type="PANTHER" id="PTHR43065:SF10">
    <property type="entry name" value="PEROXIDE STRESS-ACTIVATED HISTIDINE KINASE MAK3"/>
    <property type="match status" value="1"/>
</dbReference>
<evidence type="ECO:0000256" key="5">
    <source>
        <dbReference type="ARBA" id="ARBA00022840"/>
    </source>
</evidence>
<dbReference type="SMART" id="SM00387">
    <property type="entry name" value="HATPase_c"/>
    <property type="match status" value="1"/>
</dbReference>
<dbReference type="SUPFAM" id="SSF53850">
    <property type="entry name" value="Periplasmic binding protein-like II"/>
    <property type="match status" value="1"/>
</dbReference>
<dbReference type="PANTHER" id="PTHR43065">
    <property type="entry name" value="SENSOR HISTIDINE KINASE"/>
    <property type="match status" value="1"/>
</dbReference>
<dbReference type="SUPFAM" id="SSF47384">
    <property type="entry name" value="Homodimeric domain of signal transducing histidine kinase"/>
    <property type="match status" value="1"/>
</dbReference>
<dbReference type="InterPro" id="IPR003661">
    <property type="entry name" value="HisK_dim/P_dom"/>
</dbReference>
<keyword evidence="6" id="KW-0902">Two-component regulatory system</keyword>
<dbReference type="Pfam" id="PF00512">
    <property type="entry name" value="HisKA"/>
    <property type="match status" value="1"/>
</dbReference>
<dbReference type="PRINTS" id="PR00344">
    <property type="entry name" value="BCTRLSENSOR"/>
</dbReference>
<dbReference type="Pfam" id="PF12974">
    <property type="entry name" value="Phosphonate-bd"/>
    <property type="match status" value="1"/>
</dbReference>
<gene>
    <name evidence="8" type="primary">ttrS</name>
    <name evidence="8" type="ORF">KBTEX_00600</name>
</gene>